<evidence type="ECO:0000256" key="2">
    <source>
        <dbReference type="SAM" id="SignalP"/>
    </source>
</evidence>
<dbReference type="Gene3D" id="1.10.101.10">
    <property type="entry name" value="PGBD-like superfamily/PGBD"/>
    <property type="match status" value="1"/>
</dbReference>
<evidence type="ECO:0000256" key="1">
    <source>
        <dbReference type="SAM" id="MobiDB-lite"/>
    </source>
</evidence>
<evidence type="ECO:0000313" key="4">
    <source>
        <dbReference type="EMBL" id="TBW56224.1"/>
    </source>
</evidence>
<organism evidence="4 5">
    <name type="scientific">Marinobacter halodurans</name>
    <dbReference type="NCBI Taxonomy" id="2528979"/>
    <lineage>
        <taxon>Bacteria</taxon>
        <taxon>Pseudomonadati</taxon>
        <taxon>Pseudomonadota</taxon>
        <taxon>Gammaproteobacteria</taxon>
        <taxon>Pseudomonadales</taxon>
        <taxon>Marinobacteraceae</taxon>
        <taxon>Marinobacter</taxon>
    </lineage>
</organism>
<proteinExistence type="predicted"/>
<feature type="chain" id="PRO_5045149137" evidence="2">
    <location>
        <begin position="30"/>
        <end position="139"/>
    </location>
</feature>
<evidence type="ECO:0000259" key="3">
    <source>
        <dbReference type="Pfam" id="PF01471"/>
    </source>
</evidence>
<dbReference type="SUPFAM" id="SSF47090">
    <property type="entry name" value="PGBD-like"/>
    <property type="match status" value="1"/>
</dbReference>
<keyword evidence="2" id="KW-0732">Signal</keyword>
<dbReference type="InterPro" id="IPR036366">
    <property type="entry name" value="PGBDSf"/>
</dbReference>
<gene>
    <name evidence="4" type="ORF">EZI54_09775</name>
</gene>
<reference evidence="4 5" key="1">
    <citation type="submission" date="2019-02" db="EMBL/GenBank/DDBJ databases">
        <title>Marinobacter halodurans sp. nov., a marine bacterium isolated from sea tidal flat.</title>
        <authorList>
            <person name="Yoo Y."/>
            <person name="Lee D.W."/>
            <person name="Kim B.S."/>
            <person name="Kim J.-J."/>
        </authorList>
    </citation>
    <scope>NUCLEOTIDE SEQUENCE [LARGE SCALE GENOMIC DNA]</scope>
    <source>
        <strain evidence="4 5">YJ-S3-2</strain>
    </source>
</reference>
<feature type="compositionally biased region" description="Acidic residues" evidence="1">
    <location>
        <begin position="120"/>
        <end position="139"/>
    </location>
</feature>
<dbReference type="RefSeq" id="WP_131481449.1">
    <property type="nucleotide sequence ID" value="NZ_SJDL01000012.1"/>
</dbReference>
<dbReference type="EMBL" id="SJDL01000012">
    <property type="protein sequence ID" value="TBW56224.1"/>
    <property type="molecule type" value="Genomic_DNA"/>
</dbReference>
<name>A0ABY1ZNA4_9GAMM</name>
<dbReference type="InterPro" id="IPR036365">
    <property type="entry name" value="PGBD-like_sf"/>
</dbReference>
<sequence>MNKTIPSKKWLATGALAALVTFGGAPAHAADDVFALQNALYGAGYRIDSADGQMGPSTQSALEAFQKDHAGLKVTGKLDQATKEALGMVSVQVAKADVAKPTPAPAKQAKKADEPKPAATDDESGDAVEEDDDGGWLFF</sequence>
<feature type="signal peptide" evidence="2">
    <location>
        <begin position="1"/>
        <end position="29"/>
    </location>
</feature>
<protein>
    <submittedName>
        <fullName evidence="4">Peptidoglycan-binding protein</fullName>
    </submittedName>
</protein>
<keyword evidence="5" id="KW-1185">Reference proteome</keyword>
<feature type="domain" description="Peptidoglycan binding-like" evidence="3">
    <location>
        <begin position="31"/>
        <end position="86"/>
    </location>
</feature>
<dbReference type="Pfam" id="PF01471">
    <property type="entry name" value="PG_binding_1"/>
    <property type="match status" value="1"/>
</dbReference>
<feature type="region of interest" description="Disordered" evidence="1">
    <location>
        <begin position="97"/>
        <end position="139"/>
    </location>
</feature>
<comment type="caution">
    <text evidence="4">The sequence shown here is derived from an EMBL/GenBank/DDBJ whole genome shotgun (WGS) entry which is preliminary data.</text>
</comment>
<evidence type="ECO:0000313" key="5">
    <source>
        <dbReference type="Proteomes" id="UP000313645"/>
    </source>
</evidence>
<accession>A0ABY1ZNA4</accession>
<dbReference type="Proteomes" id="UP000313645">
    <property type="component" value="Unassembled WGS sequence"/>
</dbReference>
<dbReference type="InterPro" id="IPR002477">
    <property type="entry name" value="Peptidoglycan-bd-like"/>
</dbReference>